<dbReference type="GO" id="GO:0016020">
    <property type="term" value="C:membrane"/>
    <property type="evidence" value="ECO:0007669"/>
    <property type="project" value="UniProtKB-ARBA"/>
</dbReference>
<dbReference type="InterPro" id="IPR001298">
    <property type="entry name" value="Filamin/ABP280_rpt"/>
</dbReference>
<dbReference type="InterPro" id="IPR003409">
    <property type="entry name" value="MORN"/>
</dbReference>
<dbReference type="Proteomes" id="UP000075714">
    <property type="component" value="Unassembled WGS sequence"/>
</dbReference>
<dbReference type="Pfam" id="PF00630">
    <property type="entry name" value="Filamin"/>
    <property type="match status" value="2"/>
</dbReference>
<dbReference type="InterPro" id="IPR014756">
    <property type="entry name" value="Ig_E-set"/>
</dbReference>
<keyword evidence="1" id="KW-0677">Repeat</keyword>
<feature type="compositionally biased region" description="Pro residues" evidence="3">
    <location>
        <begin position="291"/>
        <end position="301"/>
    </location>
</feature>
<dbReference type="Gene3D" id="2.20.110.10">
    <property type="entry name" value="Histone H3 K4-specific methyltransferase SET7/9 N-terminal domain"/>
    <property type="match status" value="3"/>
</dbReference>
<dbReference type="EMBL" id="LSYV01000072">
    <property type="protein sequence ID" value="KXZ44206.1"/>
    <property type="molecule type" value="Genomic_DNA"/>
</dbReference>
<evidence type="ECO:0000313" key="4">
    <source>
        <dbReference type="EMBL" id="KXZ44206.1"/>
    </source>
</evidence>
<sequence length="711" mass="73973">MGRFTLSDGSYFEGRYEHGSRVEGTAVSADGNTTYTGSFRGLKRHGQGVLVIAGRLRYRGEFREDQQTGEGECQYADGSAYSGQWLDGAWHGRGEWRERGGGGGTSGEGKGGKGGGDGEGAWYRGEFVNGLRHGVGTARDAQGNTYTGDWRRNVRHGRGTCAYACGDKYTGEWADGARHGEGACAYANGDKYQGKWERDQRHGYGAAVFADGVRFRGRWEEDCWVQSTADPTACRVAGPGLSRAVAGEVARLVIEARDDLGNRRLSGGECFRLEVRVPTAAALEGLGLVPAPAPAQGPPAGPDAKPGRAAHSGPEAPAAAEERMGALVAMGEVYDRDDGTYDVSYTCTAAGILELHVLLLEAGEGAEPDDAVRRHVADSPYIVRVAGGAPTPRTSTVAGAGGHRLAVAGRPASFVVEPRDVYGNRVDRKRLPRGLPLQVEMGNGVGEVPLAVEMPDSGHAEYRVSYTAPAVPGLYRLQVVDASTGRHVGGSPFSVRVDPAPPEGVAMAGGGSDGGSGAWQAGAGAAVASPAGAVVDWVAEWARRADAALRDADADADVDFAGEKGVPLAGPPDAYSGAPAAPSARSMPPGAAGGQAASTVATAASNRTALSSAAAAAVALHQAAATAGREVEQPQPQQPAAAAAAAEAVSEAASAAGISESEREYIMEHADVPCVEDLRDLWKIHQLQEERKARELLARLQQQAPRRPQQE</sequence>
<dbReference type="Gene3D" id="2.60.40.10">
    <property type="entry name" value="Immunoglobulins"/>
    <property type="match status" value="2"/>
</dbReference>
<feature type="region of interest" description="Disordered" evidence="3">
    <location>
        <begin position="291"/>
        <end position="320"/>
    </location>
</feature>
<organism evidence="4 5">
    <name type="scientific">Gonium pectorale</name>
    <name type="common">Green alga</name>
    <dbReference type="NCBI Taxonomy" id="33097"/>
    <lineage>
        <taxon>Eukaryota</taxon>
        <taxon>Viridiplantae</taxon>
        <taxon>Chlorophyta</taxon>
        <taxon>core chlorophytes</taxon>
        <taxon>Chlorophyceae</taxon>
        <taxon>CS clade</taxon>
        <taxon>Chlamydomonadales</taxon>
        <taxon>Volvocaceae</taxon>
        <taxon>Gonium</taxon>
    </lineage>
</organism>
<evidence type="ECO:0000256" key="1">
    <source>
        <dbReference type="ARBA" id="ARBA00022737"/>
    </source>
</evidence>
<keyword evidence="5" id="KW-1185">Reference proteome</keyword>
<dbReference type="AlphaFoldDB" id="A0A150G2V5"/>
<dbReference type="InterPro" id="IPR013783">
    <property type="entry name" value="Ig-like_fold"/>
</dbReference>
<comment type="caution">
    <text evidence="4">The sequence shown here is derived from an EMBL/GenBank/DDBJ whole genome shotgun (WGS) entry which is preliminary data.</text>
</comment>
<proteinExistence type="predicted"/>
<protein>
    <submittedName>
        <fullName evidence="4">Uncharacterized protein</fullName>
    </submittedName>
</protein>
<feature type="compositionally biased region" description="Gly residues" evidence="3">
    <location>
        <begin position="101"/>
        <end position="119"/>
    </location>
</feature>
<dbReference type="Pfam" id="PF02493">
    <property type="entry name" value="MORN"/>
    <property type="match status" value="7"/>
</dbReference>
<dbReference type="InterPro" id="IPR017868">
    <property type="entry name" value="Filamin/ABP280_repeat-like"/>
</dbReference>
<accession>A0A150G2V5</accession>
<dbReference type="STRING" id="33097.A0A150G2V5"/>
<evidence type="ECO:0000256" key="3">
    <source>
        <dbReference type="SAM" id="MobiDB-lite"/>
    </source>
</evidence>
<dbReference type="PANTHER" id="PTHR23084">
    <property type="entry name" value="PHOSPHATIDYLINOSITOL-4-PHOSPHATE 5-KINASE RELATED"/>
    <property type="match status" value="1"/>
</dbReference>
<dbReference type="PROSITE" id="PS50194">
    <property type="entry name" value="FILAMIN_REPEAT"/>
    <property type="match status" value="2"/>
</dbReference>
<dbReference type="SMART" id="SM00698">
    <property type="entry name" value="MORN"/>
    <property type="match status" value="7"/>
</dbReference>
<evidence type="ECO:0000313" key="5">
    <source>
        <dbReference type="Proteomes" id="UP000075714"/>
    </source>
</evidence>
<gene>
    <name evidence="4" type="ORF">GPECTOR_71g567</name>
</gene>
<dbReference type="OrthoDB" id="270720at2759"/>
<feature type="repeat" description="Filamin" evidence="2">
    <location>
        <begin position="387"/>
        <end position="497"/>
    </location>
</feature>
<feature type="region of interest" description="Disordered" evidence="3">
    <location>
        <begin position="563"/>
        <end position="595"/>
    </location>
</feature>
<name>A0A150G2V5_GONPE</name>
<dbReference type="SUPFAM" id="SSF81296">
    <property type="entry name" value="E set domains"/>
    <property type="match status" value="2"/>
</dbReference>
<evidence type="ECO:0000256" key="2">
    <source>
        <dbReference type="PROSITE-ProRule" id="PRU00087"/>
    </source>
</evidence>
<feature type="compositionally biased region" description="Low complexity" evidence="3">
    <location>
        <begin position="302"/>
        <end position="319"/>
    </location>
</feature>
<reference evidence="5" key="1">
    <citation type="journal article" date="2016" name="Nat. Commun.">
        <title>The Gonium pectorale genome demonstrates co-option of cell cycle regulation during the evolution of multicellularity.</title>
        <authorList>
            <person name="Hanschen E.R."/>
            <person name="Marriage T.N."/>
            <person name="Ferris P.J."/>
            <person name="Hamaji T."/>
            <person name="Toyoda A."/>
            <person name="Fujiyama A."/>
            <person name="Neme R."/>
            <person name="Noguchi H."/>
            <person name="Minakuchi Y."/>
            <person name="Suzuki M."/>
            <person name="Kawai-Toyooka H."/>
            <person name="Smith D.R."/>
            <person name="Sparks H."/>
            <person name="Anderson J."/>
            <person name="Bakaric R."/>
            <person name="Luria V."/>
            <person name="Karger A."/>
            <person name="Kirschner M.W."/>
            <person name="Durand P.M."/>
            <person name="Michod R.E."/>
            <person name="Nozaki H."/>
            <person name="Olson B.J."/>
        </authorList>
    </citation>
    <scope>NUCLEOTIDE SEQUENCE [LARGE SCALE GENOMIC DNA]</scope>
    <source>
        <strain evidence="5">NIES-2863</strain>
    </source>
</reference>
<feature type="region of interest" description="Disordered" evidence="3">
    <location>
        <begin position="92"/>
        <end position="119"/>
    </location>
</feature>
<dbReference type="PANTHER" id="PTHR23084:SF263">
    <property type="entry name" value="MORN REPEAT-CONTAINING PROTEIN 1"/>
    <property type="match status" value="1"/>
</dbReference>
<dbReference type="SUPFAM" id="SSF82185">
    <property type="entry name" value="Histone H3 K4-specific methyltransferase SET7/9 N-terminal domain"/>
    <property type="match status" value="2"/>
</dbReference>
<feature type="compositionally biased region" description="Low complexity" evidence="3">
    <location>
        <begin position="571"/>
        <end position="590"/>
    </location>
</feature>
<feature type="repeat" description="Filamin" evidence="2">
    <location>
        <begin position="226"/>
        <end position="385"/>
    </location>
</feature>
<dbReference type="SMART" id="SM00557">
    <property type="entry name" value="IG_FLMN"/>
    <property type="match status" value="2"/>
</dbReference>